<accession>A0ABR8F7A8</accession>
<evidence type="ECO:0000313" key="3">
    <source>
        <dbReference type="EMBL" id="MBD2565740.1"/>
    </source>
</evidence>
<feature type="domain" description="Ricin B lectin" evidence="2">
    <location>
        <begin position="64"/>
        <end position="132"/>
    </location>
</feature>
<reference evidence="3 4" key="1">
    <citation type="journal article" date="2020" name="ISME J.">
        <title>Comparative genomics reveals insights into cyanobacterial evolution and habitat adaptation.</title>
        <authorList>
            <person name="Chen M.Y."/>
            <person name="Teng W.K."/>
            <person name="Zhao L."/>
            <person name="Hu C.X."/>
            <person name="Zhou Y.K."/>
            <person name="Han B.P."/>
            <person name="Song L.R."/>
            <person name="Shu W.S."/>
        </authorList>
    </citation>
    <scope>NUCLEOTIDE SEQUENCE [LARGE SCALE GENOMIC DNA]</scope>
    <source>
        <strain evidence="3 4">FACHB-391</strain>
    </source>
</reference>
<dbReference type="InterPro" id="IPR035992">
    <property type="entry name" value="Ricin_B-like_lectins"/>
</dbReference>
<evidence type="ECO:0000259" key="2">
    <source>
        <dbReference type="Pfam" id="PF14200"/>
    </source>
</evidence>
<gene>
    <name evidence="3" type="ORF">H6G95_35315</name>
</gene>
<protein>
    <submittedName>
        <fullName evidence="3">RICIN domain-containing protein</fullName>
    </submittedName>
</protein>
<name>A0ABR8F7A8_NOSLI</name>
<dbReference type="CDD" id="cd00161">
    <property type="entry name" value="beta-trefoil_Ricin-like"/>
    <property type="match status" value="1"/>
</dbReference>
<feature type="domain" description="DUF4114" evidence="1">
    <location>
        <begin position="242"/>
        <end position="319"/>
    </location>
</feature>
<evidence type="ECO:0000259" key="1">
    <source>
        <dbReference type="Pfam" id="PF13448"/>
    </source>
</evidence>
<dbReference type="Pfam" id="PF14200">
    <property type="entry name" value="RicinB_lectin_2"/>
    <property type="match status" value="1"/>
</dbReference>
<evidence type="ECO:0000313" key="4">
    <source>
        <dbReference type="Proteomes" id="UP000604661"/>
    </source>
</evidence>
<proteinExistence type="predicted"/>
<dbReference type="Gene3D" id="2.80.10.50">
    <property type="match status" value="2"/>
</dbReference>
<organism evidence="3 4">
    <name type="scientific">Nostoc linckia FACHB-391</name>
    <dbReference type="NCBI Taxonomy" id="2692906"/>
    <lineage>
        <taxon>Bacteria</taxon>
        <taxon>Bacillati</taxon>
        <taxon>Cyanobacteriota</taxon>
        <taxon>Cyanophyceae</taxon>
        <taxon>Nostocales</taxon>
        <taxon>Nostocaceae</taxon>
        <taxon>Nostoc</taxon>
    </lineage>
</organism>
<sequence length="325" mass="35397">MVATSPIAGQYYYVIAKHSGKALDMTNDPVDGGKAVQWDNGKVDHFKWLLEDAGDGYFYLIAKHSGKALTVDGGLNTDGANVIQWTNQKVDHFKWLLEDASDGYFYLIAKHSGKALAVYGGLNTDGANVIQWTNQKVDHFKWKFEAVPLETIAPSIPPISENGTIKTEVGKTYKVQITVNVPANIGYNNSFGIFAINDDGSTAGVKPGDPNYAATVVKNRIPLPNADQGSYQKGQTFKYDLPGGPKYSVFLIANGTPDLFLQKNLKNEGSKPPLAYFFNTAANPDGKSHVKVISPNEYGFEDIYGGGDQDFDDLIVKLETLSVVS</sequence>
<dbReference type="SUPFAM" id="SSF50370">
    <property type="entry name" value="Ricin B-like lectins"/>
    <property type="match status" value="1"/>
</dbReference>
<dbReference type="EMBL" id="JACJTE010000107">
    <property type="protein sequence ID" value="MBD2565740.1"/>
    <property type="molecule type" value="Genomic_DNA"/>
</dbReference>
<dbReference type="RefSeq" id="WP_190901176.1">
    <property type="nucleotide sequence ID" value="NZ_JACJTE010000107.1"/>
</dbReference>
<comment type="caution">
    <text evidence="3">The sequence shown here is derived from an EMBL/GenBank/DDBJ whole genome shotgun (WGS) entry which is preliminary data.</text>
</comment>
<dbReference type="Pfam" id="PF13448">
    <property type="entry name" value="DUF4114"/>
    <property type="match status" value="1"/>
</dbReference>
<dbReference type="InterPro" id="IPR000772">
    <property type="entry name" value="Ricin_B_lectin"/>
</dbReference>
<dbReference type="Proteomes" id="UP000604661">
    <property type="component" value="Unassembled WGS sequence"/>
</dbReference>
<dbReference type="InterPro" id="IPR025193">
    <property type="entry name" value="DUF4114"/>
</dbReference>
<keyword evidence="4" id="KW-1185">Reference proteome</keyword>